<evidence type="ECO:0000256" key="1">
    <source>
        <dbReference type="SAM" id="MobiDB-lite"/>
    </source>
</evidence>
<gene>
    <name evidence="2" type="ORF">MSAN_02430300</name>
</gene>
<feature type="compositionally biased region" description="Acidic residues" evidence="1">
    <location>
        <begin position="184"/>
        <end position="194"/>
    </location>
</feature>
<evidence type="ECO:0000313" key="3">
    <source>
        <dbReference type="Proteomes" id="UP000623467"/>
    </source>
</evidence>
<proteinExistence type="predicted"/>
<sequence length="209" mass="23263">MAHSWMMNPMGDPSAGRTDLPTSVIWLFPPSLADYASSAGDFDTEGLAEAYRTADNAIMLCNALIQPLMQNTLSIDTEDNHRIVTFVDFPTRVPTAPSVPSHLPHHPPMSAVAFWYLHFKWTLRTHFVGGDVTSEEHDPDPSVLMDELIDDRANLQDPKWNTGIGAEVLADFFEQTLCLKRVDSDEDHDDDSEGGVDGTGDPFYSDIRR</sequence>
<name>A0A8H6X383_9AGAR</name>
<evidence type="ECO:0000313" key="2">
    <source>
        <dbReference type="EMBL" id="KAF7333229.1"/>
    </source>
</evidence>
<comment type="caution">
    <text evidence="2">The sequence shown here is derived from an EMBL/GenBank/DDBJ whole genome shotgun (WGS) entry which is preliminary data.</text>
</comment>
<accession>A0A8H6X383</accession>
<keyword evidence="3" id="KW-1185">Reference proteome</keyword>
<feature type="region of interest" description="Disordered" evidence="1">
    <location>
        <begin position="184"/>
        <end position="209"/>
    </location>
</feature>
<organism evidence="2 3">
    <name type="scientific">Mycena sanguinolenta</name>
    <dbReference type="NCBI Taxonomy" id="230812"/>
    <lineage>
        <taxon>Eukaryota</taxon>
        <taxon>Fungi</taxon>
        <taxon>Dikarya</taxon>
        <taxon>Basidiomycota</taxon>
        <taxon>Agaricomycotina</taxon>
        <taxon>Agaricomycetes</taxon>
        <taxon>Agaricomycetidae</taxon>
        <taxon>Agaricales</taxon>
        <taxon>Marasmiineae</taxon>
        <taxon>Mycenaceae</taxon>
        <taxon>Mycena</taxon>
    </lineage>
</organism>
<dbReference type="Proteomes" id="UP000623467">
    <property type="component" value="Unassembled WGS sequence"/>
</dbReference>
<dbReference type="OrthoDB" id="3263651at2759"/>
<reference evidence="2" key="1">
    <citation type="submission" date="2020-05" db="EMBL/GenBank/DDBJ databases">
        <title>Mycena genomes resolve the evolution of fungal bioluminescence.</title>
        <authorList>
            <person name="Tsai I.J."/>
        </authorList>
    </citation>
    <scope>NUCLEOTIDE SEQUENCE</scope>
    <source>
        <strain evidence="2">160909Yilan</strain>
    </source>
</reference>
<dbReference type="AlphaFoldDB" id="A0A8H6X383"/>
<protein>
    <submittedName>
        <fullName evidence="2">Uncharacterized protein</fullName>
    </submittedName>
</protein>
<dbReference type="EMBL" id="JACAZH010000058">
    <property type="protein sequence ID" value="KAF7333229.1"/>
    <property type="molecule type" value="Genomic_DNA"/>
</dbReference>